<dbReference type="EMBL" id="JBBNIN010000013">
    <property type="protein sequence ID" value="MEQ2711398.1"/>
    <property type="molecule type" value="Genomic_DNA"/>
</dbReference>
<dbReference type="Pfam" id="PF13876">
    <property type="entry name" value="Phage_gp49_66"/>
    <property type="match status" value="1"/>
</dbReference>
<evidence type="ECO:0000313" key="2">
    <source>
        <dbReference type="Proteomes" id="UP001482154"/>
    </source>
</evidence>
<comment type="caution">
    <text evidence="1">The sequence shown here is derived from an EMBL/GenBank/DDBJ whole genome shotgun (WGS) entry which is preliminary data.</text>
</comment>
<name>A0ABV1IVZ6_9FIRM</name>
<protein>
    <submittedName>
        <fullName evidence="1">Gp49 family protein</fullName>
    </submittedName>
</protein>
<dbReference type="RefSeq" id="WP_330654920.1">
    <property type="nucleotide sequence ID" value="NZ_JBBNIN010000013.1"/>
</dbReference>
<dbReference type="Proteomes" id="UP001482154">
    <property type="component" value="Unassembled WGS sequence"/>
</dbReference>
<reference evidence="1 2" key="1">
    <citation type="submission" date="2024-04" db="EMBL/GenBank/DDBJ databases">
        <title>Human intestinal bacterial collection.</title>
        <authorList>
            <person name="Pauvert C."/>
            <person name="Hitch T.C.A."/>
            <person name="Clavel T."/>
        </authorList>
    </citation>
    <scope>NUCLEOTIDE SEQUENCE [LARGE SCALE GENOMIC DNA]</scope>
    <source>
        <strain evidence="1 2">CLA-AA-H249</strain>
    </source>
</reference>
<dbReference type="InterPro" id="IPR025915">
    <property type="entry name" value="Phage_gp49_66"/>
</dbReference>
<proteinExistence type="predicted"/>
<accession>A0ABV1IVZ6</accession>
<organism evidence="1 2">
    <name type="scientific">Anaerostipes amylophilus</name>
    <dbReference type="NCBI Taxonomy" id="2981779"/>
    <lineage>
        <taxon>Bacteria</taxon>
        <taxon>Bacillati</taxon>
        <taxon>Bacillota</taxon>
        <taxon>Clostridia</taxon>
        <taxon>Lachnospirales</taxon>
        <taxon>Lachnospiraceae</taxon>
        <taxon>Anaerostipes</taxon>
    </lineage>
</organism>
<gene>
    <name evidence="1" type="ORF">AAAU51_09450</name>
</gene>
<evidence type="ECO:0000313" key="1">
    <source>
        <dbReference type="EMBL" id="MEQ2711398.1"/>
    </source>
</evidence>
<sequence>MMDKYIGAKLIQAEPERNPITKEITGYKVVYPDGYESWSPKDVFEKAYMKVNDNKNLPSGVSIGPEMVDDFIASTETITMGETTTVVRCVLRNGFDIVESSSCVDPKNYDEKIGKDICMGSIKNKIWELLGFLLQQAWQGIN</sequence>
<keyword evidence="2" id="KW-1185">Reference proteome</keyword>